<gene>
    <name evidence="4" type="ORF">FRZ00_05300</name>
</gene>
<dbReference type="Pfam" id="PF13561">
    <property type="entry name" value="adh_short_C2"/>
    <property type="match status" value="1"/>
</dbReference>
<dbReference type="Proteomes" id="UP000327000">
    <property type="component" value="Unassembled WGS sequence"/>
</dbReference>
<evidence type="ECO:0000259" key="3">
    <source>
        <dbReference type="SMART" id="SM00822"/>
    </source>
</evidence>
<dbReference type="GO" id="GO:0047936">
    <property type="term" value="F:glucose 1-dehydrogenase [NAD(P)+] activity"/>
    <property type="evidence" value="ECO:0007669"/>
    <property type="project" value="UniProtKB-EC"/>
</dbReference>
<dbReference type="NCBIfam" id="NF005559">
    <property type="entry name" value="PRK07231.1"/>
    <property type="match status" value="1"/>
</dbReference>
<evidence type="ECO:0000313" key="4">
    <source>
        <dbReference type="EMBL" id="KAB7850031.1"/>
    </source>
</evidence>
<dbReference type="PROSITE" id="PS00061">
    <property type="entry name" value="ADH_SHORT"/>
    <property type="match status" value="1"/>
</dbReference>
<dbReference type="SMART" id="SM00822">
    <property type="entry name" value="PKS_KR"/>
    <property type="match status" value="1"/>
</dbReference>
<dbReference type="EC" id="1.1.1.47" evidence="4"/>
<accession>A0A5N5WCI0</accession>
<dbReference type="OrthoDB" id="9803333at2"/>
<name>A0A5N5WCI0_STRMB</name>
<reference evidence="4 5" key="1">
    <citation type="journal article" date="2019" name="Microb. Cell Fact.">
        <title>Exploring novel herbicidin analogues by transcriptional regulator overexpression and MS/MS molecular networking.</title>
        <authorList>
            <person name="Shi Y."/>
            <person name="Gu R."/>
            <person name="Li Y."/>
            <person name="Wang X."/>
            <person name="Ren W."/>
            <person name="Li X."/>
            <person name="Wang L."/>
            <person name="Xie Y."/>
            <person name="Hong B."/>
        </authorList>
    </citation>
    <scope>NUCLEOTIDE SEQUENCE [LARGE SCALE GENOMIC DNA]</scope>
    <source>
        <strain evidence="4 5">US-43</strain>
    </source>
</reference>
<dbReference type="CDD" id="cd05233">
    <property type="entry name" value="SDR_c"/>
    <property type="match status" value="1"/>
</dbReference>
<comment type="caution">
    <text evidence="4">The sequence shown here is derived from an EMBL/GenBank/DDBJ whole genome shotgun (WGS) entry which is preliminary data.</text>
</comment>
<dbReference type="PRINTS" id="PR00081">
    <property type="entry name" value="GDHRDH"/>
</dbReference>
<comment type="similarity">
    <text evidence="1">Belongs to the short-chain dehydrogenases/reductases (SDR) family.</text>
</comment>
<proteinExistence type="inferred from homology"/>
<dbReference type="SUPFAM" id="SSF51735">
    <property type="entry name" value="NAD(P)-binding Rossmann-fold domains"/>
    <property type="match status" value="1"/>
</dbReference>
<protein>
    <submittedName>
        <fullName evidence="4">Glucose 1-dehydrogenase</fullName>
        <ecNumber evidence="4">1.1.1.47</ecNumber>
    </submittedName>
</protein>
<dbReference type="AlphaFoldDB" id="A0A5N5WCI0"/>
<dbReference type="InterPro" id="IPR036291">
    <property type="entry name" value="NAD(P)-bd_dom_sf"/>
</dbReference>
<evidence type="ECO:0000256" key="1">
    <source>
        <dbReference type="ARBA" id="ARBA00006484"/>
    </source>
</evidence>
<dbReference type="PRINTS" id="PR00080">
    <property type="entry name" value="SDRFAMILY"/>
</dbReference>
<organism evidence="4 5">
    <name type="scientific">Streptomyces mobaraensis</name>
    <name type="common">Streptoverticillium mobaraense</name>
    <dbReference type="NCBI Taxonomy" id="35621"/>
    <lineage>
        <taxon>Bacteria</taxon>
        <taxon>Bacillati</taxon>
        <taxon>Actinomycetota</taxon>
        <taxon>Actinomycetes</taxon>
        <taxon>Kitasatosporales</taxon>
        <taxon>Streptomycetaceae</taxon>
        <taxon>Streptomyces</taxon>
    </lineage>
</organism>
<keyword evidence="2 4" id="KW-0560">Oxidoreductase</keyword>
<dbReference type="Gene3D" id="3.40.50.720">
    <property type="entry name" value="NAD(P)-binding Rossmann-like Domain"/>
    <property type="match status" value="1"/>
</dbReference>
<evidence type="ECO:0000256" key="2">
    <source>
        <dbReference type="ARBA" id="ARBA00023002"/>
    </source>
</evidence>
<feature type="domain" description="Ketoreductase" evidence="3">
    <location>
        <begin position="15"/>
        <end position="182"/>
    </location>
</feature>
<dbReference type="RefSeq" id="WP_152262604.1">
    <property type="nucleotide sequence ID" value="NZ_VOKX01000009.1"/>
</dbReference>
<dbReference type="FunFam" id="3.40.50.720:FF:000084">
    <property type="entry name" value="Short-chain dehydrogenase reductase"/>
    <property type="match status" value="1"/>
</dbReference>
<dbReference type="InterPro" id="IPR002347">
    <property type="entry name" value="SDR_fam"/>
</dbReference>
<keyword evidence="5" id="KW-1185">Reference proteome</keyword>
<sequence>MTSSASHSPFRFDNKIALITGGARGMGLAVARRLLSEGAQVVITGRDGARLDAAVGELGGPERVHAVRGDVSRVADADALASAVRERYGRLDVVFANAGVASFAPFGEVSEEEFDRVVGINLKGVYFTVQRVLPLLADGGSVVINASWTAHRGLPSASLYSATKAAVHSLTRTFAADLAPRRIRVNSVSPGYIDTDMYRAAVSSAEGAAVVARVAAGRVGTAEDVADAVAFLASGEASYVNGQDVIIDGGLVAAQVGGGLSGE</sequence>
<evidence type="ECO:0000313" key="5">
    <source>
        <dbReference type="Proteomes" id="UP000327000"/>
    </source>
</evidence>
<dbReference type="PANTHER" id="PTHR43639">
    <property type="entry name" value="OXIDOREDUCTASE, SHORT-CHAIN DEHYDROGENASE/REDUCTASE FAMILY (AFU_ORTHOLOGUE AFUA_5G02870)"/>
    <property type="match status" value="1"/>
</dbReference>
<dbReference type="InterPro" id="IPR057326">
    <property type="entry name" value="KR_dom"/>
</dbReference>
<dbReference type="InterPro" id="IPR020904">
    <property type="entry name" value="Sc_DH/Rdtase_CS"/>
</dbReference>
<dbReference type="PANTHER" id="PTHR43639:SF1">
    <property type="entry name" value="SHORT-CHAIN DEHYDROGENASE_REDUCTASE FAMILY PROTEIN"/>
    <property type="match status" value="1"/>
</dbReference>
<dbReference type="EMBL" id="VOKX01000009">
    <property type="protein sequence ID" value="KAB7850031.1"/>
    <property type="molecule type" value="Genomic_DNA"/>
</dbReference>